<proteinExistence type="predicted"/>
<accession>A0A916IVW5</accession>
<keyword evidence="3" id="KW-1185">Reference proteome</keyword>
<dbReference type="InterPro" id="IPR036834">
    <property type="entry name" value="Bcl-2-like_sf"/>
</dbReference>
<keyword evidence="1" id="KW-0812">Transmembrane</keyword>
<dbReference type="RefSeq" id="WP_211947986.1">
    <property type="nucleotide sequence ID" value="NZ_CAJPUY010000010.1"/>
</dbReference>
<dbReference type="SUPFAM" id="SSF56854">
    <property type="entry name" value="Bcl-2 inhibitors of programmed cell death"/>
    <property type="match status" value="1"/>
</dbReference>
<comment type="caution">
    <text evidence="2">The sequence shown here is derived from an EMBL/GenBank/DDBJ whole genome shotgun (WGS) entry which is preliminary data.</text>
</comment>
<sequence length="73" mass="8117">MNLYLLTIVALLLFAVAATGLVREVARADNELLREAMQQIQFEAERDGVTWGRVLAFFIAAVIAAIFFMGVRT</sequence>
<dbReference type="Proteomes" id="UP000672934">
    <property type="component" value="Unassembled WGS sequence"/>
</dbReference>
<evidence type="ECO:0000313" key="3">
    <source>
        <dbReference type="Proteomes" id="UP000672934"/>
    </source>
</evidence>
<name>A0A916IVW5_9BURK</name>
<keyword evidence="1" id="KW-1133">Transmembrane helix</keyword>
<dbReference type="AlphaFoldDB" id="A0A916IVW5"/>
<reference evidence="2" key="1">
    <citation type="submission" date="2021-03" db="EMBL/GenBank/DDBJ databases">
        <authorList>
            <person name="Peeters C."/>
        </authorList>
    </citation>
    <scope>NUCLEOTIDE SEQUENCE</scope>
    <source>
        <strain evidence="2">LMG 31506</strain>
    </source>
</reference>
<dbReference type="EMBL" id="CAJPUY010000010">
    <property type="protein sequence ID" value="CAG2144561.1"/>
    <property type="molecule type" value="Genomic_DNA"/>
</dbReference>
<organism evidence="2 3">
    <name type="scientific">Cupriavidus yeoncheonensis</name>
    <dbReference type="NCBI Taxonomy" id="1462994"/>
    <lineage>
        <taxon>Bacteria</taxon>
        <taxon>Pseudomonadati</taxon>
        <taxon>Pseudomonadota</taxon>
        <taxon>Betaproteobacteria</taxon>
        <taxon>Burkholderiales</taxon>
        <taxon>Burkholderiaceae</taxon>
        <taxon>Cupriavidus</taxon>
    </lineage>
</organism>
<keyword evidence="1" id="KW-0472">Membrane</keyword>
<evidence type="ECO:0000313" key="2">
    <source>
        <dbReference type="EMBL" id="CAG2144561.1"/>
    </source>
</evidence>
<protein>
    <submittedName>
        <fullName evidence="2">Uncharacterized protein</fullName>
    </submittedName>
</protein>
<feature type="transmembrane region" description="Helical" evidence="1">
    <location>
        <begin position="51"/>
        <end position="71"/>
    </location>
</feature>
<evidence type="ECO:0000256" key="1">
    <source>
        <dbReference type="SAM" id="Phobius"/>
    </source>
</evidence>
<gene>
    <name evidence="2" type="ORF">LMG31506_03033</name>
</gene>